<dbReference type="Proteomes" id="UP000635565">
    <property type="component" value="Unassembled WGS sequence"/>
</dbReference>
<keyword evidence="3" id="KW-1185">Reference proteome</keyword>
<proteinExistence type="predicted"/>
<dbReference type="RefSeq" id="WP_201360083.1">
    <property type="nucleotide sequence ID" value="NZ_BNJJ01000001.1"/>
</dbReference>
<evidence type="ECO:0000313" key="1">
    <source>
        <dbReference type="EMBL" id="GHO82402.1"/>
    </source>
</evidence>
<evidence type="ECO:0000313" key="2">
    <source>
        <dbReference type="EMBL" id="GHO88607.1"/>
    </source>
</evidence>
<organism evidence="2 3">
    <name type="scientific">Dictyobacter formicarum</name>
    <dbReference type="NCBI Taxonomy" id="2778368"/>
    <lineage>
        <taxon>Bacteria</taxon>
        <taxon>Bacillati</taxon>
        <taxon>Chloroflexota</taxon>
        <taxon>Ktedonobacteria</taxon>
        <taxon>Ktedonobacterales</taxon>
        <taxon>Dictyobacteraceae</taxon>
        <taxon>Dictyobacter</taxon>
    </lineage>
</organism>
<gene>
    <name evidence="1" type="ORF">KSZ_04080</name>
    <name evidence="2" type="ORF">KSZ_66130</name>
</gene>
<name>A0ABQ3VQR3_9CHLR</name>
<accession>A0ABQ3VQR3</accession>
<protein>
    <submittedName>
        <fullName evidence="2">Uncharacterized protein</fullName>
    </submittedName>
</protein>
<evidence type="ECO:0000313" key="3">
    <source>
        <dbReference type="Proteomes" id="UP000635565"/>
    </source>
</evidence>
<reference evidence="2 3" key="1">
    <citation type="journal article" date="2021" name="Int. J. Syst. Evol. Microbiol.">
        <title>Reticulibacter mediterranei gen. nov., sp. nov., within the new family Reticulibacteraceae fam. nov., and Ktedonospora formicarum gen. nov., sp. nov., Ktedonobacter robiniae sp. nov., Dictyobacter formicarum sp. nov. and Dictyobacter arantiisoli sp. nov., belonging to the class Ktedonobacteria.</title>
        <authorList>
            <person name="Yabe S."/>
            <person name="Zheng Y."/>
            <person name="Wang C.M."/>
            <person name="Sakai Y."/>
            <person name="Abe K."/>
            <person name="Yokota A."/>
            <person name="Donadio S."/>
            <person name="Cavaletti L."/>
            <person name="Monciardini P."/>
        </authorList>
    </citation>
    <scope>NUCLEOTIDE SEQUENCE [LARGE SCALE GENOMIC DNA]</scope>
    <source>
        <strain evidence="2 3">SOSP1-9</strain>
    </source>
</reference>
<sequence length="66" mass="7849">MTRRARKHPMTLEVHIMFEPNREEHQVLHHAYSFLLPLPRRRLLTPVDTTPISAQMQDPLGERKHS</sequence>
<dbReference type="EMBL" id="BNJJ01000001">
    <property type="protein sequence ID" value="GHO82402.1"/>
    <property type="molecule type" value="Genomic_DNA"/>
</dbReference>
<dbReference type="EMBL" id="BNJJ01000025">
    <property type="protein sequence ID" value="GHO88607.1"/>
    <property type="molecule type" value="Genomic_DNA"/>
</dbReference>
<comment type="caution">
    <text evidence="2">The sequence shown here is derived from an EMBL/GenBank/DDBJ whole genome shotgun (WGS) entry which is preliminary data.</text>
</comment>